<dbReference type="InterPro" id="IPR000073">
    <property type="entry name" value="AB_hydrolase_1"/>
</dbReference>
<organism evidence="2 3">
    <name type="scientific">Weissella cibaria</name>
    <dbReference type="NCBI Taxonomy" id="137591"/>
    <lineage>
        <taxon>Bacteria</taxon>
        <taxon>Bacillati</taxon>
        <taxon>Bacillota</taxon>
        <taxon>Bacilli</taxon>
        <taxon>Lactobacillales</taxon>
        <taxon>Lactobacillaceae</taxon>
        <taxon>Weissella</taxon>
    </lineage>
</organism>
<evidence type="ECO:0000259" key="1">
    <source>
        <dbReference type="Pfam" id="PF00561"/>
    </source>
</evidence>
<gene>
    <name evidence="2" type="ORF">B6254_1420</name>
</gene>
<reference evidence="2 3" key="1">
    <citation type="submission" date="2017-04" db="EMBL/GenBank/DDBJ databases">
        <title>Weissella cibaria strain m2 complete genome.</title>
        <authorList>
            <person name="Pan Q."/>
            <person name="Tan M."/>
            <person name="Yao F."/>
            <person name="Su S."/>
        </authorList>
    </citation>
    <scope>NUCLEOTIDE SEQUENCE [LARGE SCALE GENOMIC DNA]</scope>
    <source>
        <strain evidence="2 3">M2</strain>
    </source>
</reference>
<proteinExistence type="predicted"/>
<dbReference type="PRINTS" id="PR00412">
    <property type="entry name" value="EPOXHYDRLASE"/>
</dbReference>
<name>A0A2S1KS78_9LACO</name>
<dbReference type="InterPro" id="IPR051340">
    <property type="entry name" value="Haloalkane_dehalogenase"/>
</dbReference>
<dbReference type="SUPFAM" id="SSF53474">
    <property type="entry name" value="alpha/beta-Hydrolases"/>
    <property type="match status" value="1"/>
</dbReference>
<dbReference type="PANTHER" id="PTHR42977:SF1">
    <property type="entry name" value="BLR6576 PROTEIN"/>
    <property type="match status" value="1"/>
</dbReference>
<dbReference type="GO" id="GO:0004301">
    <property type="term" value="F:epoxide hydrolase activity"/>
    <property type="evidence" value="ECO:0007669"/>
    <property type="project" value="TreeGrafter"/>
</dbReference>
<dbReference type="InterPro" id="IPR029058">
    <property type="entry name" value="AB_hydrolase_fold"/>
</dbReference>
<accession>A0A2S1KS78</accession>
<evidence type="ECO:0000313" key="2">
    <source>
        <dbReference type="EMBL" id="AWF95824.1"/>
    </source>
</evidence>
<dbReference type="AlphaFoldDB" id="A0A2S1KS78"/>
<dbReference type="EMBL" id="CP020928">
    <property type="protein sequence ID" value="AWF95824.1"/>
    <property type="molecule type" value="Genomic_DNA"/>
</dbReference>
<dbReference type="Pfam" id="PF00561">
    <property type="entry name" value="Abhydrolase_1"/>
    <property type="match status" value="1"/>
</dbReference>
<dbReference type="Proteomes" id="UP000244870">
    <property type="component" value="Chromosome"/>
</dbReference>
<dbReference type="InterPro" id="IPR000639">
    <property type="entry name" value="Epox_hydrolase-like"/>
</dbReference>
<feature type="domain" description="AB hydrolase-1" evidence="1">
    <location>
        <begin position="29"/>
        <end position="271"/>
    </location>
</feature>
<protein>
    <recommendedName>
        <fullName evidence="1">AB hydrolase-1 domain-containing protein</fullName>
    </recommendedName>
</protein>
<evidence type="ECO:0000313" key="3">
    <source>
        <dbReference type="Proteomes" id="UP000244870"/>
    </source>
</evidence>
<dbReference type="Gene3D" id="3.40.50.1820">
    <property type="entry name" value="alpha/beta hydrolase"/>
    <property type="match status" value="1"/>
</dbReference>
<sequence>MMNGISSYKTVNIDGINIFYREMGSTNKPVLLLLHGFPSASHMFRDLMPLLSERFRLIAPDYPGFGQSDAPLRAEFDYTFDNLADVMNKFIMQLDIPQFYLYVFDYGAPIGFRIAKSSPEKILGIVSQNGNIYEEGLGEKWQDRMAYWANPTLAKREAYKQAFAPKTIINQYLDGTMRERVSPDGYTLDIAYTQSKEYAERQSDLIFDYRNNVAKYGEFQQYIREYQPKILAVWGMNDVSFIPQGAKAFRKDAENVQIHLLDTGHFALETHATEIAQMISNYF</sequence>
<dbReference type="PANTHER" id="PTHR42977">
    <property type="entry name" value="HYDROLASE-RELATED"/>
    <property type="match status" value="1"/>
</dbReference>
<dbReference type="RefSeq" id="WP_242981031.1">
    <property type="nucleotide sequence ID" value="NZ_CP020928.1"/>
</dbReference>